<feature type="transmembrane region" description="Helical" evidence="7">
    <location>
        <begin position="141"/>
        <end position="162"/>
    </location>
</feature>
<sequence>MPPMEMTLLFGILAVALVLFLSERVRADLVAMMVLLALALTGLLSPAEVFSGFSNPAVITVGAMFVMSAAATRTGIAAYVGRVIKALAGGREWSLILVIMLAVAAISAFINNVGAVALLLPVVMELGRQSQISPSKLLIPLAYGSLLGGVCTLIGTPPNILVSVIGVQHGLHPFALFEFAPIGIALVLVGVLYMTLVGRHLIPVRRTQEITDSMPKQYLTELIVPPGSKLISRRLHELGWRERGIEILSIRRGPREIFDIWGWASIHANDVLVVTGKAEEILKLKDELGLKIRPEVEYTHPWHSSDQIQRVEATLAPNAAFIGHTLAELDFHNRYGVTALAIARHGALLRGQLSQIPLEFGDTLLLQGPEHRLAQIPRENFILMSPLAFQALRTEKALLALLTFAGVLALAALGVLHISLAGVLGAVLMVLTRCLTLEEAYESIEWKVIFLLAGMIPAGIALEKTGAARLLAELILQGIGGLGPIFVFGALVGVTSLITEILSNAAAAVLLAPIAISLATQLGVSPYPFLMGVAVASSSSFMTPISHQSNTLVFGPGGYRFSDYVRVGLGMNILAWLVAMLVIPRLWPF</sequence>
<feature type="transmembrane region" description="Helical" evidence="7">
    <location>
        <begin position="93"/>
        <end position="120"/>
    </location>
</feature>
<dbReference type="CDD" id="cd01115">
    <property type="entry name" value="SLC13_permease"/>
    <property type="match status" value="1"/>
</dbReference>
<dbReference type="PANTHER" id="PTHR43652:SF2">
    <property type="entry name" value="BASIC AMINO ACID ANTIPORTER YFCC-RELATED"/>
    <property type="match status" value="1"/>
</dbReference>
<keyword evidence="3 7" id="KW-0812">Transmembrane</keyword>
<dbReference type="InterPro" id="IPR031312">
    <property type="entry name" value="Na/sul_symport_CS"/>
</dbReference>
<accession>H5SRC9</accession>
<evidence type="ECO:0000259" key="8">
    <source>
        <dbReference type="PROSITE" id="PS51202"/>
    </source>
</evidence>
<feature type="transmembrane region" description="Helical" evidence="7">
    <location>
        <begin position="174"/>
        <end position="196"/>
    </location>
</feature>
<name>H5SRC9_ACEAU</name>
<dbReference type="InterPro" id="IPR006037">
    <property type="entry name" value="RCK_C"/>
</dbReference>
<dbReference type="GO" id="GO:0008324">
    <property type="term" value="F:monoatomic cation transmembrane transporter activity"/>
    <property type="evidence" value="ECO:0007669"/>
    <property type="project" value="InterPro"/>
</dbReference>
<dbReference type="InterPro" id="IPR036721">
    <property type="entry name" value="RCK_C_sf"/>
</dbReference>
<feature type="domain" description="RCK C-terminal" evidence="8">
    <location>
        <begin position="297"/>
        <end position="382"/>
    </location>
</feature>
<dbReference type="GO" id="GO:0005886">
    <property type="term" value="C:plasma membrane"/>
    <property type="evidence" value="ECO:0007669"/>
    <property type="project" value="TreeGrafter"/>
</dbReference>
<feature type="domain" description="RCK C-terminal" evidence="8">
    <location>
        <begin position="207"/>
        <end position="290"/>
    </location>
</feature>
<dbReference type="PANTHER" id="PTHR43652">
    <property type="entry name" value="BASIC AMINO ACID ANTIPORTER YFCC-RELATED"/>
    <property type="match status" value="1"/>
</dbReference>
<protein>
    <submittedName>
        <fullName evidence="9">Membrane transport protein</fullName>
    </submittedName>
</protein>
<reference evidence="9" key="1">
    <citation type="journal article" date="2005" name="Environ. Microbiol.">
        <title>Genetic and functional properties of uncultivated thermophilic crenarchaeotes from a subsurface gold mine as revealed by analysis of genome fragments.</title>
        <authorList>
            <person name="Nunoura T."/>
            <person name="Hirayama H."/>
            <person name="Takami H."/>
            <person name="Oida H."/>
            <person name="Nishi S."/>
            <person name="Shimamura S."/>
            <person name="Suzuki Y."/>
            <person name="Inagaki F."/>
            <person name="Takai K."/>
            <person name="Nealson K.H."/>
            <person name="Horikoshi K."/>
        </authorList>
    </citation>
    <scope>NUCLEOTIDE SEQUENCE</scope>
</reference>
<feature type="transmembrane region" description="Helical" evidence="7">
    <location>
        <begin position="399"/>
        <end position="432"/>
    </location>
</feature>
<organism evidence="9">
    <name type="scientific">Acetithermum autotrophicum</name>
    <dbReference type="NCBI Taxonomy" id="1446466"/>
    <lineage>
        <taxon>Bacteria</taxon>
        <taxon>Candidatus Bipolaricaulota</taxon>
        <taxon>Candidatus Acetithermum</taxon>
    </lineage>
</organism>
<dbReference type="InterPro" id="IPR051679">
    <property type="entry name" value="DASS-Related_Transporters"/>
</dbReference>
<evidence type="ECO:0000256" key="5">
    <source>
        <dbReference type="ARBA" id="ARBA00022989"/>
    </source>
</evidence>
<evidence type="ECO:0000256" key="3">
    <source>
        <dbReference type="ARBA" id="ARBA00022692"/>
    </source>
</evidence>
<dbReference type="GO" id="GO:0006813">
    <property type="term" value="P:potassium ion transport"/>
    <property type="evidence" value="ECO:0007669"/>
    <property type="project" value="InterPro"/>
</dbReference>
<evidence type="ECO:0000313" key="9">
    <source>
        <dbReference type="EMBL" id="BAL58646.1"/>
    </source>
</evidence>
<feature type="transmembrane region" description="Helical" evidence="7">
    <location>
        <begin position="474"/>
        <end position="495"/>
    </location>
</feature>
<proteinExistence type="predicted"/>
<comment type="subcellular location">
    <subcellularLocation>
        <location evidence="1">Membrane</location>
        <topology evidence="1">Multi-pass membrane protein</topology>
    </subcellularLocation>
</comment>
<reference evidence="9" key="2">
    <citation type="journal article" date="2012" name="PLoS ONE">
        <title>A Deeply Branching Thermophilic Bacterium with an Ancient Acetyl-CoA Pathway Dominates a Subsurface Ecosystem.</title>
        <authorList>
            <person name="Takami H."/>
            <person name="Noguchi H."/>
            <person name="Takaki Y."/>
            <person name="Uchiyama I."/>
            <person name="Toyoda A."/>
            <person name="Nishi S."/>
            <person name="Chee G.-J."/>
            <person name="Arai W."/>
            <person name="Nunoura T."/>
            <person name="Itoh T."/>
            <person name="Hattori M."/>
            <person name="Takai K."/>
        </authorList>
    </citation>
    <scope>NUCLEOTIDE SEQUENCE</scope>
</reference>
<feature type="transmembrane region" description="Helical" evidence="7">
    <location>
        <begin position="32"/>
        <end position="50"/>
    </location>
</feature>
<evidence type="ECO:0000256" key="6">
    <source>
        <dbReference type="ARBA" id="ARBA00023136"/>
    </source>
</evidence>
<dbReference type="EMBL" id="AP011801">
    <property type="protein sequence ID" value="BAL58646.1"/>
    <property type="molecule type" value="Genomic_DNA"/>
</dbReference>
<dbReference type="SUPFAM" id="SSF116726">
    <property type="entry name" value="TrkA C-terminal domain-like"/>
    <property type="match status" value="2"/>
</dbReference>
<keyword evidence="4" id="KW-0677">Repeat</keyword>
<evidence type="ECO:0000256" key="1">
    <source>
        <dbReference type="ARBA" id="ARBA00004141"/>
    </source>
</evidence>
<evidence type="ECO:0000256" key="4">
    <source>
        <dbReference type="ARBA" id="ARBA00022737"/>
    </source>
</evidence>
<evidence type="ECO:0000256" key="2">
    <source>
        <dbReference type="ARBA" id="ARBA00022448"/>
    </source>
</evidence>
<keyword evidence="6 7" id="KW-0472">Membrane</keyword>
<dbReference type="AlphaFoldDB" id="H5SRC9"/>
<dbReference type="PROSITE" id="PS01271">
    <property type="entry name" value="NA_SULFATE"/>
    <property type="match status" value="1"/>
</dbReference>
<dbReference type="Pfam" id="PF02080">
    <property type="entry name" value="TrkA_C"/>
    <property type="match status" value="2"/>
</dbReference>
<feature type="transmembrane region" description="Helical" evidence="7">
    <location>
        <begin position="567"/>
        <end position="587"/>
    </location>
</feature>
<gene>
    <name evidence="9" type="ORF">HGMM_OP2C194</name>
</gene>
<dbReference type="InterPro" id="IPR004680">
    <property type="entry name" value="Cit_transptr-like_dom"/>
</dbReference>
<feature type="transmembrane region" description="Helical" evidence="7">
    <location>
        <begin position="501"/>
        <end position="520"/>
    </location>
</feature>
<keyword evidence="5 7" id="KW-1133">Transmembrane helix</keyword>
<feature type="transmembrane region" description="Helical" evidence="7">
    <location>
        <begin position="57"/>
        <end position="81"/>
    </location>
</feature>
<dbReference type="Pfam" id="PF03600">
    <property type="entry name" value="CitMHS"/>
    <property type="match status" value="1"/>
</dbReference>
<evidence type="ECO:0000256" key="7">
    <source>
        <dbReference type="SAM" id="Phobius"/>
    </source>
</evidence>
<dbReference type="PROSITE" id="PS51202">
    <property type="entry name" value="RCK_C"/>
    <property type="match status" value="2"/>
</dbReference>
<feature type="transmembrane region" description="Helical" evidence="7">
    <location>
        <begin position="444"/>
        <end position="462"/>
    </location>
</feature>
<dbReference type="Gene3D" id="3.30.70.1450">
    <property type="entry name" value="Regulator of K+ conductance, C-terminal domain"/>
    <property type="match status" value="2"/>
</dbReference>
<keyword evidence="2" id="KW-0813">Transport</keyword>